<keyword evidence="3" id="KW-0449">Lipoprotein</keyword>
<evidence type="ECO:0000259" key="2">
    <source>
        <dbReference type="PROSITE" id="PS50940"/>
    </source>
</evidence>
<dbReference type="EMBL" id="CP002819">
    <property type="protein sequence ID" value="AEG69270.1"/>
    <property type="molecule type" value="Genomic_DNA"/>
</dbReference>
<accession>F6G1Y7</accession>
<sequence>MKPLKEIAMTRALTLCTLLCALALTGCERRPSGPPTPQTSQTAQAAQVVELARAAADFKCPAPSGRYLVDDGTNRGPNQPVRTNCTRAYAICDAQSHAKLDHCPSGQVFDKRFSMCVVKDACDEVAP</sequence>
<dbReference type="GO" id="GO:0008061">
    <property type="term" value="F:chitin binding"/>
    <property type="evidence" value="ECO:0007669"/>
    <property type="project" value="InterPro"/>
</dbReference>
<dbReference type="SMART" id="SM00494">
    <property type="entry name" value="ChtBD2"/>
    <property type="match status" value="1"/>
</dbReference>
<dbReference type="Pfam" id="PF01607">
    <property type="entry name" value="CBM_14"/>
    <property type="match status" value="1"/>
</dbReference>
<evidence type="ECO:0000313" key="3">
    <source>
        <dbReference type="EMBL" id="AEG69270.1"/>
    </source>
</evidence>
<protein>
    <submittedName>
        <fullName evidence="3">Lipoprotein</fullName>
    </submittedName>
</protein>
<dbReference type="KEGG" id="rsn:RSPO_c01972"/>
<dbReference type="eggNOG" id="ENOG5032B1P">
    <property type="taxonomic scope" value="Bacteria"/>
</dbReference>
<dbReference type="InterPro" id="IPR002557">
    <property type="entry name" value="Chitin-bd_dom"/>
</dbReference>
<dbReference type="InterPro" id="IPR036508">
    <property type="entry name" value="Chitin-bd_dom_sf"/>
</dbReference>
<dbReference type="Proteomes" id="UP000007953">
    <property type="component" value="Chromosome"/>
</dbReference>
<feature type="signal peptide" evidence="1">
    <location>
        <begin position="1"/>
        <end position="23"/>
    </location>
</feature>
<dbReference type="SUPFAM" id="SSF57625">
    <property type="entry name" value="Invertebrate chitin-binding proteins"/>
    <property type="match status" value="1"/>
</dbReference>
<dbReference type="AlphaFoldDB" id="F6G1Y7"/>
<evidence type="ECO:0000256" key="1">
    <source>
        <dbReference type="SAM" id="SignalP"/>
    </source>
</evidence>
<evidence type="ECO:0000313" key="4">
    <source>
        <dbReference type="Proteomes" id="UP000007953"/>
    </source>
</evidence>
<gene>
    <name evidence="3" type="ordered locus">RSPO_c01972</name>
</gene>
<name>F6G1Y7_RALS8</name>
<proteinExistence type="predicted"/>
<reference evidence="3 4" key="1">
    <citation type="journal article" date="2011" name="J. Bacteriol.">
        <title>Complete genome sequence of the plant pathogen Ralstonia solanacearum strain Po82.</title>
        <authorList>
            <person name="Xu J."/>
            <person name="Zheng H.J."/>
            <person name="Liu L."/>
            <person name="Pan Z.C."/>
            <person name="Prior P."/>
            <person name="Tang B."/>
            <person name="Xu J.S."/>
            <person name="Zhang H."/>
            <person name="Tian Q."/>
            <person name="Zhang L.Q."/>
            <person name="Feng J."/>
        </authorList>
    </citation>
    <scope>NUCLEOTIDE SEQUENCE [LARGE SCALE GENOMIC DNA]</scope>
    <source>
        <strain evidence="3 4">Po82</strain>
    </source>
</reference>
<organism evidence="3 4">
    <name type="scientific">Ralstonia solanacearum (strain Po82)</name>
    <dbReference type="NCBI Taxonomy" id="1031711"/>
    <lineage>
        <taxon>Bacteria</taxon>
        <taxon>Pseudomonadati</taxon>
        <taxon>Pseudomonadota</taxon>
        <taxon>Betaproteobacteria</taxon>
        <taxon>Burkholderiales</taxon>
        <taxon>Burkholderiaceae</taxon>
        <taxon>Ralstonia</taxon>
        <taxon>Ralstonia solanacearum species complex</taxon>
    </lineage>
</organism>
<dbReference type="HOGENOM" id="CLU_2094844_0_0_4"/>
<keyword evidence="1" id="KW-0732">Signal</keyword>
<dbReference type="GO" id="GO:0005576">
    <property type="term" value="C:extracellular region"/>
    <property type="evidence" value="ECO:0007669"/>
    <property type="project" value="InterPro"/>
</dbReference>
<dbReference type="PATRIC" id="fig|1031711.3.peg.1916"/>
<feature type="domain" description="Chitin-binding type-2" evidence="2">
    <location>
        <begin position="57"/>
        <end position="124"/>
    </location>
</feature>
<dbReference type="PROSITE" id="PS50940">
    <property type="entry name" value="CHIT_BIND_II"/>
    <property type="match status" value="1"/>
</dbReference>
<dbReference type="PROSITE" id="PS51257">
    <property type="entry name" value="PROKAR_LIPOPROTEIN"/>
    <property type="match status" value="1"/>
</dbReference>
<feature type="chain" id="PRO_5003336266" evidence="1">
    <location>
        <begin position="24"/>
        <end position="127"/>
    </location>
</feature>